<dbReference type="InParanoid" id="A0A7J7CD59"/>
<keyword evidence="1" id="KW-0175">Coiled coil</keyword>
<reference evidence="3 4" key="1">
    <citation type="journal article" date="2020" name="Nat. Commun.">
        <title>Genome of Tripterygium wilfordii and identification of cytochrome P450 involved in triptolide biosynthesis.</title>
        <authorList>
            <person name="Tu L."/>
            <person name="Su P."/>
            <person name="Zhang Z."/>
            <person name="Gao L."/>
            <person name="Wang J."/>
            <person name="Hu T."/>
            <person name="Zhou J."/>
            <person name="Zhang Y."/>
            <person name="Zhao Y."/>
            <person name="Liu Y."/>
            <person name="Song Y."/>
            <person name="Tong Y."/>
            <person name="Lu Y."/>
            <person name="Yang J."/>
            <person name="Xu C."/>
            <person name="Jia M."/>
            <person name="Peters R.J."/>
            <person name="Huang L."/>
            <person name="Gao W."/>
        </authorList>
    </citation>
    <scope>NUCLEOTIDE SEQUENCE [LARGE SCALE GENOMIC DNA]</scope>
    <source>
        <strain evidence="4">cv. XIE 37</strain>
        <tissue evidence="3">Leaf</tissue>
    </source>
</reference>
<evidence type="ECO:0000256" key="1">
    <source>
        <dbReference type="SAM" id="Coils"/>
    </source>
</evidence>
<accession>A0A7J7CD59</accession>
<proteinExistence type="predicted"/>
<organism evidence="3 4">
    <name type="scientific">Tripterygium wilfordii</name>
    <name type="common">Thunder God vine</name>
    <dbReference type="NCBI Taxonomy" id="458696"/>
    <lineage>
        <taxon>Eukaryota</taxon>
        <taxon>Viridiplantae</taxon>
        <taxon>Streptophyta</taxon>
        <taxon>Embryophyta</taxon>
        <taxon>Tracheophyta</taxon>
        <taxon>Spermatophyta</taxon>
        <taxon>Magnoliopsida</taxon>
        <taxon>eudicotyledons</taxon>
        <taxon>Gunneridae</taxon>
        <taxon>Pentapetalae</taxon>
        <taxon>rosids</taxon>
        <taxon>fabids</taxon>
        <taxon>Celastrales</taxon>
        <taxon>Celastraceae</taxon>
        <taxon>Tripterygium</taxon>
    </lineage>
</organism>
<evidence type="ECO:0000313" key="4">
    <source>
        <dbReference type="Proteomes" id="UP000593562"/>
    </source>
</evidence>
<feature type="compositionally biased region" description="Low complexity" evidence="2">
    <location>
        <begin position="57"/>
        <end position="73"/>
    </location>
</feature>
<sequence>MDTQIKDVDVDDYASTVDTSRPFSSVKEAIAIFGERLLTGEMYSPKPPHTRPVAIKSSSSPRPVTIRSSSSSPSVKINNINEDWVLDTLQKIEAELKETKVELKLLKERESETEIALASLNAELHKNRSKMAEAEAAAAAKSAAARENNPTLAQILSVGHQQENYGRFGSQRERKVMVKKKPIIPLVGDLFSRKKGSSNASTSLHSSLFASSELYFS</sequence>
<evidence type="ECO:0000313" key="3">
    <source>
        <dbReference type="EMBL" id="KAF5731817.1"/>
    </source>
</evidence>
<dbReference type="EMBL" id="JAAARO010000018">
    <property type="protein sequence ID" value="KAF5731817.1"/>
    <property type="molecule type" value="Genomic_DNA"/>
</dbReference>
<dbReference type="Proteomes" id="UP000593562">
    <property type="component" value="Unassembled WGS sequence"/>
</dbReference>
<comment type="caution">
    <text evidence="3">The sequence shown here is derived from an EMBL/GenBank/DDBJ whole genome shotgun (WGS) entry which is preliminary data.</text>
</comment>
<gene>
    <name evidence="3" type="ORF">HS088_TW18G00502</name>
</gene>
<protein>
    <recommendedName>
        <fullName evidence="5">WEB family protein</fullName>
    </recommendedName>
</protein>
<dbReference type="AlphaFoldDB" id="A0A7J7CD59"/>
<evidence type="ECO:0008006" key="5">
    <source>
        <dbReference type="Google" id="ProtNLM"/>
    </source>
</evidence>
<dbReference type="OrthoDB" id="685187at2759"/>
<evidence type="ECO:0000256" key="2">
    <source>
        <dbReference type="SAM" id="MobiDB-lite"/>
    </source>
</evidence>
<feature type="coiled-coil region" evidence="1">
    <location>
        <begin position="89"/>
        <end position="137"/>
    </location>
</feature>
<name>A0A7J7CD59_TRIWF</name>
<keyword evidence="4" id="KW-1185">Reference proteome</keyword>
<feature type="region of interest" description="Disordered" evidence="2">
    <location>
        <begin position="42"/>
        <end position="73"/>
    </location>
</feature>